<dbReference type="InterPro" id="IPR011008">
    <property type="entry name" value="Dimeric_a/b-barrel"/>
</dbReference>
<dbReference type="AlphaFoldDB" id="A0A7Z7LGE6"/>
<organism evidence="2 3">
    <name type="scientific">Mesotoga infera</name>
    <dbReference type="NCBI Taxonomy" id="1236046"/>
    <lineage>
        <taxon>Bacteria</taxon>
        <taxon>Thermotogati</taxon>
        <taxon>Thermotogota</taxon>
        <taxon>Thermotogae</taxon>
        <taxon>Kosmotogales</taxon>
        <taxon>Kosmotogaceae</taxon>
        <taxon>Mesotoga</taxon>
    </lineage>
</organism>
<proteinExistence type="predicted"/>
<gene>
    <name evidence="2" type="primary">lsrG</name>
    <name evidence="2" type="ORF">MESINF_1545</name>
</gene>
<dbReference type="InterPro" id="IPR007138">
    <property type="entry name" value="ABM_dom"/>
</dbReference>
<name>A0A7Z7LGE6_9BACT</name>
<dbReference type="Pfam" id="PF03992">
    <property type="entry name" value="ABM"/>
    <property type="match status" value="1"/>
</dbReference>
<dbReference type="RefSeq" id="WP_169699195.1">
    <property type="nucleotide sequence ID" value="NZ_LS974202.1"/>
</dbReference>
<dbReference type="Proteomes" id="UP000250796">
    <property type="component" value="Chromosome MESINF"/>
</dbReference>
<dbReference type="PROSITE" id="PS51725">
    <property type="entry name" value="ABM"/>
    <property type="match status" value="1"/>
</dbReference>
<reference evidence="2 3" key="1">
    <citation type="submission" date="2017-01" db="EMBL/GenBank/DDBJ databases">
        <authorList>
            <person name="Erauso G."/>
        </authorList>
    </citation>
    <scope>NUCLEOTIDE SEQUENCE [LARGE SCALE GENOMIC DNA]</scope>
    <source>
        <strain evidence="2">MESINF1</strain>
    </source>
</reference>
<dbReference type="PANTHER" id="PTHR33336">
    <property type="entry name" value="QUINOL MONOOXYGENASE YGIN-RELATED"/>
    <property type="match status" value="1"/>
</dbReference>
<protein>
    <recommendedName>
        <fullName evidence="1">ABM domain-containing protein</fullName>
    </recommendedName>
</protein>
<dbReference type="GO" id="GO:0005829">
    <property type="term" value="C:cytosol"/>
    <property type="evidence" value="ECO:0007669"/>
    <property type="project" value="TreeGrafter"/>
</dbReference>
<dbReference type="EMBL" id="LS974202">
    <property type="protein sequence ID" value="SSC12989.1"/>
    <property type="molecule type" value="Genomic_DNA"/>
</dbReference>
<dbReference type="SUPFAM" id="SSF54909">
    <property type="entry name" value="Dimeric alpha+beta barrel"/>
    <property type="match status" value="1"/>
</dbReference>
<dbReference type="Gene3D" id="3.30.70.100">
    <property type="match status" value="1"/>
</dbReference>
<feature type="domain" description="ABM" evidence="1">
    <location>
        <begin position="2"/>
        <end position="94"/>
    </location>
</feature>
<sequence>MIVTVVDIYVKSEKIDEFIEATTLNHKSSVMEEGNLRFDFLQDRSKPNHFLLYEAYESEDAAAAHKKTDHYLKWKSTVESWMERPRIGTQTNVIEPSDIASWKR</sequence>
<dbReference type="KEGG" id="minf:MESINF_1545"/>
<dbReference type="PANTHER" id="PTHR33336:SF1">
    <property type="entry name" value="(4S)-4-HYDROXY-5-PHOSPHONOOXYPENTANE-2,3-DIONE ISOMERASE"/>
    <property type="match status" value="1"/>
</dbReference>
<dbReference type="InterPro" id="IPR050744">
    <property type="entry name" value="AI-2_Isomerase_LsrG"/>
</dbReference>
<evidence type="ECO:0000259" key="1">
    <source>
        <dbReference type="PROSITE" id="PS51725"/>
    </source>
</evidence>
<evidence type="ECO:0000313" key="3">
    <source>
        <dbReference type="Proteomes" id="UP000250796"/>
    </source>
</evidence>
<dbReference type="GO" id="GO:0016491">
    <property type="term" value="F:oxidoreductase activity"/>
    <property type="evidence" value="ECO:0007669"/>
    <property type="project" value="TreeGrafter"/>
</dbReference>
<keyword evidence="3" id="KW-1185">Reference proteome</keyword>
<accession>A0A7Z7LGE6</accession>
<evidence type="ECO:0000313" key="2">
    <source>
        <dbReference type="EMBL" id="SSC12989.1"/>
    </source>
</evidence>